<evidence type="ECO:0000256" key="8">
    <source>
        <dbReference type="ARBA" id="ARBA00022723"/>
    </source>
</evidence>
<dbReference type="EC" id="7.2.2.8" evidence="3"/>
<dbReference type="InterPro" id="IPR018303">
    <property type="entry name" value="ATPase_P-typ_P_site"/>
</dbReference>
<dbReference type="GO" id="GO:0043682">
    <property type="term" value="F:P-type divalent copper transporter activity"/>
    <property type="evidence" value="ECO:0007669"/>
    <property type="project" value="TreeGrafter"/>
</dbReference>
<evidence type="ECO:0000313" key="21">
    <source>
        <dbReference type="Proteomes" id="UP000198534"/>
    </source>
</evidence>
<evidence type="ECO:0000256" key="9">
    <source>
        <dbReference type="ARBA" id="ARBA00022796"/>
    </source>
</evidence>
<evidence type="ECO:0000256" key="2">
    <source>
        <dbReference type="ARBA" id="ARBA00006024"/>
    </source>
</evidence>
<feature type="domain" description="P-type ATPase A" evidence="19">
    <location>
        <begin position="161"/>
        <end position="262"/>
    </location>
</feature>
<keyword evidence="14" id="KW-0406">Ion transport</keyword>
<keyword evidence="15 18" id="KW-0472">Membrane</keyword>
<dbReference type="STRING" id="1048340.SAMN05444487_109138"/>
<keyword evidence="13" id="KW-0186">Copper</keyword>
<dbReference type="GO" id="GO:0005886">
    <property type="term" value="C:plasma membrane"/>
    <property type="evidence" value="ECO:0007669"/>
    <property type="project" value="UniProtKB-SubCell"/>
</dbReference>
<dbReference type="GO" id="GO:0005524">
    <property type="term" value="F:ATP binding"/>
    <property type="evidence" value="ECO:0007669"/>
    <property type="project" value="InterPro"/>
</dbReference>
<dbReference type="GO" id="GO:0055070">
    <property type="term" value="P:copper ion homeostasis"/>
    <property type="evidence" value="ECO:0007669"/>
    <property type="project" value="TreeGrafter"/>
</dbReference>
<keyword evidence="6" id="KW-0597">Phosphoprotein</keyword>
<evidence type="ECO:0000256" key="1">
    <source>
        <dbReference type="ARBA" id="ARBA00004651"/>
    </source>
</evidence>
<feature type="transmembrane region" description="Helical" evidence="18">
    <location>
        <begin position="126"/>
        <end position="143"/>
    </location>
</feature>
<dbReference type="SUPFAM" id="SSF81653">
    <property type="entry name" value="Calcium ATPase, transduction domain A"/>
    <property type="match status" value="1"/>
</dbReference>
<evidence type="ECO:0000256" key="10">
    <source>
        <dbReference type="ARBA" id="ARBA00022842"/>
    </source>
</evidence>
<dbReference type="EMBL" id="FNNQ01000009">
    <property type="protein sequence ID" value="SDX06637.1"/>
    <property type="molecule type" value="Genomic_DNA"/>
</dbReference>
<dbReference type="NCBIfam" id="TIGR01494">
    <property type="entry name" value="ATPase_P-type"/>
    <property type="match status" value="1"/>
</dbReference>
<dbReference type="PANTHER" id="PTHR43520:SF5">
    <property type="entry name" value="CATION-TRANSPORTING P-TYPE ATPASE-RELATED"/>
    <property type="match status" value="1"/>
</dbReference>
<dbReference type="PANTHER" id="PTHR43520">
    <property type="entry name" value="ATP7, ISOFORM B"/>
    <property type="match status" value="1"/>
</dbReference>
<keyword evidence="7 18" id="KW-0812">Transmembrane</keyword>
<feature type="region of interest" description="Disordered" evidence="17">
    <location>
        <begin position="1"/>
        <end position="24"/>
    </location>
</feature>
<keyword evidence="10" id="KW-0460">Magnesium</keyword>
<evidence type="ECO:0000256" key="14">
    <source>
        <dbReference type="ARBA" id="ARBA00023065"/>
    </source>
</evidence>
<protein>
    <recommendedName>
        <fullName evidence="3">P-type Cu(+) transporter</fullName>
        <ecNumber evidence="3">7.2.2.8</ecNumber>
    </recommendedName>
</protein>
<name>A0A1H2YN92_9BACL</name>
<dbReference type="Proteomes" id="UP000198534">
    <property type="component" value="Unassembled WGS sequence"/>
</dbReference>
<dbReference type="GO" id="GO:0005507">
    <property type="term" value="F:copper ion binding"/>
    <property type="evidence" value="ECO:0007669"/>
    <property type="project" value="TreeGrafter"/>
</dbReference>
<evidence type="ECO:0000259" key="19">
    <source>
        <dbReference type="Pfam" id="PF00122"/>
    </source>
</evidence>
<dbReference type="InterPro" id="IPR059000">
    <property type="entry name" value="ATPase_P-type_domA"/>
</dbReference>
<dbReference type="Gene3D" id="2.70.150.10">
    <property type="entry name" value="Calcium-transporting ATPase, cytoplasmic transduction domain A"/>
    <property type="match status" value="1"/>
</dbReference>
<dbReference type="GO" id="GO:0016887">
    <property type="term" value="F:ATP hydrolysis activity"/>
    <property type="evidence" value="ECO:0007669"/>
    <property type="project" value="InterPro"/>
</dbReference>
<comment type="similarity">
    <text evidence="2">Belongs to the cation transport ATPase (P-type) (TC 3.A.3) family. Type IB subfamily.</text>
</comment>
<evidence type="ECO:0000256" key="12">
    <source>
        <dbReference type="ARBA" id="ARBA00022989"/>
    </source>
</evidence>
<evidence type="ECO:0000256" key="5">
    <source>
        <dbReference type="ARBA" id="ARBA00022475"/>
    </source>
</evidence>
<keyword evidence="12 18" id="KW-1133">Transmembrane helix</keyword>
<dbReference type="Gene3D" id="3.40.1110.10">
    <property type="entry name" value="Calcium-transporting ATPase, cytoplasmic domain N"/>
    <property type="match status" value="1"/>
</dbReference>
<dbReference type="Pfam" id="PF00702">
    <property type="entry name" value="Hydrolase"/>
    <property type="match status" value="1"/>
</dbReference>
<dbReference type="SUPFAM" id="SSF81660">
    <property type="entry name" value="Metal cation-transporting ATPase, ATP-binding domain N"/>
    <property type="match status" value="1"/>
</dbReference>
<reference evidence="20 21" key="1">
    <citation type="submission" date="2016-10" db="EMBL/GenBank/DDBJ databases">
        <authorList>
            <person name="de Groot N.N."/>
        </authorList>
    </citation>
    <scope>NUCLEOTIDE SEQUENCE [LARGE SCALE GENOMIC DNA]</scope>
    <source>
        <strain evidence="20 21">DSM 45610</strain>
    </source>
</reference>
<evidence type="ECO:0000256" key="3">
    <source>
        <dbReference type="ARBA" id="ARBA00012517"/>
    </source>
</evidence>
<keyword evidence="21" id="KW-1185">Reference proteome</keyword>
<comment type="subcellular location">
    <subcellularLocation>
        <location evidence="1">Cell membrane</location>
        <topology evidence="1">Multi-pass membrane protein</topology>
    </subcellularLocation>
</comment>
<dbReference type="InterPro" id="IPR023214">
    <property type="entry name" value="HAD_sf"/>
</dbReference>
<feature type="transmembrane region" description="Helical" evidence="18">
    <location>
        <begin position="281"/>
        <end position="300"/>
    </location>
</feature>
<evidence type="ECO:0000256" key="18">
    <source>
        <dbReference type="SAM" id="Phobius"/>
    </source>
</evidence>
<feature type="transmembrane region" description="Helical" evidence="18">
    <location>
        <begin position="100"/>
        <end position="120"/>
    </location>
</feature>
<evidence type="ECO:0000256" key="17">
    <source>
        <dbReference type="SAM" id="MobiDB-lite"/>
    </source>
</evidence>
<proteinExistence type="inferred from homology"/>
<dbReference type="SUPFAM" id="SSF81665">
    <property type="entry name" value="Calcium ATPase, transmembrane domain M"/>
    <property type="match status" value="1"/>
</dbReference>
<feature type="transmembrane region" description="Helical" evidence="18">
    <location>
        <begin position="312"/>
        <end position="332"/>
    </location>
</feature>
<dbReference type="InterPro" id="IPR001757">
    <property type="entry name" value="P_typ_ATPase"/>
</dbReference>
<evidence type="ECO:0000256" key="16">
    <source>
        <dbReference type="ARBA" id="ARBA00049289"/>
    </source>
</evidence>
<evidence type="ECO:0000256" key="6">
    <source>
        <dbReference type="ARBA" id="ARBA00022553"/>
    </source>
</evidence>
<gene>
    <name evidence="20" type="ORF">SAMN05444487_109138</name>
</gene>
<dbReference type="PRINTS" id="PR00119">
    <property type="entry name" value="CATATPASE"/>
</dbReference>
<sequence length="403" mass="44625">MPKKELSSDGKNHHQSHQEKHHDHNHMIHDFKRRFYVSLAVTVPILILSPMIQMLLGFHFVFPGSIYILFVLATFVFFYGGWPFLTGLRDEIIKRSPGMMTLISMAIIVAYGYSSLVIFGFQGENFFGELATLIDIMLLGHWIEMRSIMKASLSLEELVKLMPIEAHLIINDGETKEIPVSELKERDRVLVKPGEKIPADGVIVKGRSNVDESMLTGESVPVGKTVDDELIGGSINGEGSLTLSIQKTGEESYLSQVLQLVQDAQASKSRTQALSDRAAKWLFYVAVGAGAITWAIWFGLGYGFDLALERTVTVLVIACPHALGLAVPLVIAKSIALSASKGLLIRNRMGFEEARNLDAIVFDKTGTLTKGEFRVTDIVTDRKEEELLKWAASLESQSEHPIA</sequence>
<dbReference type="GO" id="GO:0140581">
    <property type="term" value="F:P-type monovalent copper transporter activity"/>
    <property type="evidence" value="ECO:0007669"/>
    <property type="project" value="UniProtKB-EC"/>
</dbReference>
<evidence type="ECO:0000313" key="20">
    <source>
        <dbReference type="EMBL" id="SDX06637.1"/>
    </source>
</evidence>
<keyword evidence="8" id="KW-0479">Metal-binding</keyword>
<dbReference type="AlphaFoldDB" id="A0A1H2YN92"/>
<evidence type="ECO:0000256" key="11">
    <source>
        <dbReference type="ARBA" id="ARBA00022967"/>
    </source>
</evidence>
<feature type="transmembrane region" description="Helical" evidence="18">
    <location>
        <begin position="35"/>
        <end position="60"/>
    </location>
</feature>
<evidence type="ECO:0000256" key="13">
    <source>
        <dbReference type="ARBA" id="ARBA00023008"/>
    </source>
</evidence>
<feature type="transmembrane region" description="Helical" evidence="18">
    <location>
        <begin position="66"/>
        <end position="88"/>
    </location>
</feature>
<evidence type="ECO:0000256" key="7">
    <source>
        <dbReference type="ARBA" id="ARBA00022692"/>
    </source>
</evidence>
<evidence type="ECO:0000256" key="15">
    <source>
        <dbReference type="ARBA" id="ARBA00023136"/>
    </source>
</evidence>
<keyword evidence="11" id="KW-1278">Translocase</keyword>
<dbReference type="Gene3D" id="3.40.50.1000">
    <property type="entry name" value="HAD superfamily/HAD-like"/>
    <property type="match status" value="1"/>
</dbReference>
<dbReference type="InterPro" id="IPR008250">
    <property type="entry name" value="ATPase_P-typ_transduc_dom_A_sf"/>
</dbReference>
<comment type="catalytic activity">
    <reaction evidence="16">
        <text>Cu(+)(in) + ATP + H2O = Cu(+)(out) + ADP + phosphate + H(+)</text>
        <dbReference type="Rhea" id="RHEA:25792"/>
        <dbReference type="ChEBI" id="CHEBI:15377"/>
        <dbReference type="ChEBI" id="CHEBI:15378"/>
        <dbReference type="ChEBI" id="CHEBI:30616"/>
        <dbReference type="ChEBI" id="CHEBI:43474"/>
        <dbReference type="ChEBI" id="CHEBI:49552"/>
        <dbReference type="ChEBI" id="CHEBI:456216"/>
        <dbReference type="EC" id="7.2.2.8"/>
    </reaction>
</comment>
<keyword evidence="9" id="KW-0187">Copper transport</keyword>
<organism evidence="20 21">
    <name type="scientific">Marininema mesophilum</name>
    <dbReference type="NCBI Taxonomy" id="1048340"/>
    <lineage>
        <taxon>Bacteria</taxon>
        <taxon>Bacillati</taxon>
        <taxon>Bacillota</taxon>
        <taxon>Bacilli</taxon>
        <taxon>Bacillales</taxon>
        <taxon>Thermoactinomycetaceae</taxon>
        <taxon>Marininema</taxon>
    </lineage>
</organism>
<evidence type="ECO:0000256" key="4">
    <source>
        <dbReference type="ARBA" id="ARBA00022448"/>
    </source>
</evidence>
<keyword evidence="4" id="KW-0813">Transport</keyword>
<dbReference type="PROSITE" id="PS00154">
    <property type="entry name" value="ATPASE_E1_E2"/>
    <property type="match status" value="1"/>
</dbReference>
<dbReference type="FunFam" id="2.70.150.10:FF:000002">
    <property type="entry name" value="Copper-transporting ATPase 1, putative"/>
    <property type="match status" value="1"/>
</dbReference>
<dbReference type="InterPro" id="IPR023299">
    <property type="entry name" value="ATPase_P-typ_cyto_dom_N"/>
</dbReference>
<accession>A0A1H2YN92</accession>
<keyword evidence="5" id="KW-1003">Cell membrane</keyword>
<dbReference type="Pfam" id="PF00122">
    <property type="entry name" value="E1-E2_ATPase"/>
    <property type="match status" value="1"/>
</dbReference>
<dbReference type="InterPro" id="IPR023298">
    <property type="entry name" value="ATPase_P-typ_TM_dom_sf"/>
</dbReference>